<dbReference type="GO" id="GO:0005886">
    <property type="term" value="C:plasma membrane"/>
    <property type="evidence" value="ECO:0007669"/>
    <property type="project" value="UniProtKB-SubCell"/>
</dbReference>
<feature type="transmembrane region" description="Helical" evidence="8">
    <location>
        <begin position="354"/>
        <end position="373"/>
    </location>
</feature>
<organism evidence="9 10">
    <name type="scientific">Candidatus Roizmanbacteria bacterium GW2011_GWC2_34_23</name>
    <dbReference type="NCBI Taxonomy" id="1618484"/>
    <lineage>
        <taxon>Bacteria</taxon>
        <taxon>Candidatus Roizmaniibacteriota</taxon>
    </lineage>
</organism>
<sequence length="508" mass="58990">MFDIFKIFSFLKKTFSRKDVLLILFLIGLYFLTRLINLDKFPIFSDEGIYIRWAKVAWHDASWRFISMTDGKQPLQTWGTIPFLKLFPDNALLAGRLFAVTTGFAALIGTFSILFFLFGKTSALIGSFLYIITPFFLFFDRISLVDSGVNAGFVWILLLTIVLAKYRKLETALILGFVGGFFLLAKSSVRIFFMLGVFTPLLFLEKDWKKLLKNALNYYLLFGLSLIIALVIYNVQRLSPFFQFVDKKNLSFVMGFDEFLKTPFKVFFDNVGLTPLYIWWESGFVMPLLAIPGLILLFKRDKKLAGYLFIWFLLPFVAIVFFTKVLFPRYMIFFGSLFLILATYFLINISKKLRIFFITLIIIAVSYFNYTIIFDYKNIPFPAVDRGQYIEGWPAGWGIKEFMDYARVKSQTKPVVILAEGNFGMAGDVLDVFMKQSDEGKIIIKGYWPLSEEQLRENLPLLKDNYVYAFFSHQEEFPENWPISLKPFQIITKPGNKSTFRIFELVSD</sequence>
<feature type="transmembrane region" description="Helical" evidence="8">
    <location>
        <begin position="277"/>
        <end position="297"/>
    </location>
</feature>
<evidence type="ECO:0000256" key="8">
    <source>
        <dbReference type="SAM" id="Phobius"/>
    </source>
</evidence>
<dbReference type="EMBL" id="LBPR01000001">
    <property type="protein sequence ID" value="KKP63202.1"/>
    <property type="molecule type" value="Genomic_DNA"/>
</dbReference>
<evidence type="ECO:0000256" key="5">
    <source>
        <dbReference type="ARBA" id="ARBA00022692"/>
    </source>
</evidence>
<accession>A0A0G0E762</accession>
<evidence type="ECO:0000256" key="2">
    <source>
        <dbReference type="ARBA" id="ARBA00022475"/>
    </source>
</evidence>
<dbReference type="GO" id="GO:0016763">
    <property type="term" value="F:pentosyltransferase activity"/>
    <property type="evidence" value="ECO:0007669"/>
    <property type="project" value="TreeGrafter"/>
</dbReference>
<feature type="transmembrane region" description="Helical" evidence="8">
    <location>
        <begin position="304"/>
        <end position="323"/>
    </location>
</feature>
<evidence type="ECO:0000256" key="4">
    <source>
        <dbReference type="ARBA" id="ARBA00022679"/>
    </source>
</evidence>
<feature type="transmembrane region" description="Helical" evidence="8">
    <location>
        <begin position="123"/>
        <end position="139"/>
    </location>
</feature>
<protein>
    <submittedName>
        <fullName evidence="9">Uncharacterized protein</fullName>
    </submittedName>
</protein>
<keyword evidence="2" id="KW-1003">Cell membrane</keyword>
<dbReference type="GO" id="GO:0009103">
    <property type="term" value="P:lipopolysaccharide biosynthetic process"/>
    <property type="evidence" value="ECO:0007669"/>
    <property type="project" value="UniProtKB-ARBA"/>
</dbReference>
<proteinExistence type="predicted"/>
<dbReference type="InterPro" id="IPR050297">
    <property type="entry name" value="LipidA_mod_glycosyltrf_83"/>
</dbReference>
<evidence type="ECO:0000313" key="10">
    <source>
        <dbReference type="Proteomes" id="UP000034004"/>
    </source>
</evidence>
<dbReference type="AlphaFoldDB" id="A0A0G0E762"/>
<dbReference type="STRING" id="1618484.UR56_C0001G0009"/>
<gene>
    <name evidence="9" type="ORF">UR56_C0001G0009</name>
</gene>
<name>A0A0G0E762_9BACT</name>
<dbReference type="PANTHER" id="PTHR33908">
    <property type="entry name" value="MANNOSYLTRANSFERASE YKCB-RELATED"/>
    <property type="match status" value="1"/>
</dbReference>
<dbReference type="Proteomes" id="UP000034004">
    <property type="component" value="Unassembled WGS sequence"/>
</dbReference>
<dbReference type="PANTHER" id="PTHR33908:SF11">
    <property type="entry name" value="MEMBRANE PROTEIN"/>
    <property type="match status" value="1"/>
</dbReference>
<keyword evidence="4" id="KW-0808">Transferase</keyword>
<keyword evidence="6 8" id="KW-1133">Transmembrane helix</keyword>
<feature type="transmembrane region" description="Helical" evidence="8">
    <location>
        <begin position="216"/>
        <end position="235"/>
    </location>
</feature>
<keyword evidence="3" id="KW-0328">Glycosyltransferase</keyword>
<comment type="caution">
    <text evidence="9">The sequence shown here is derived from an EMBL/GenBank/DDBJ whole genome shotgun (WGS) entry which is preliminary data.</text>
</comment>
<evidence type="ECO:0000256" key="7">
    <source>
        <dbReference type="ARBA" id="ARBA00023136"/>
    </source>
</evidence>
<feature type="transmembrane region" description="Helical" evidence="8">
    <location>
        <begin position="20"/>
        <end position="37"/>
    </location>
</feature>
<reference evidence="9 10" key="1">
    <citation type="journal article" date="2015" name="Nature">
        <title>rRNA introns, odd ribosomes, and small enigmatic genomes across a large radiation of phyla.</title>
        <authorList>
            <person name="Brown C.T."/>
            <person name="Hug L.A."/>
            <person name="Thomas B.C."/>
            <person name="Sharon I."/>
            <person name="Castelle C.J."/>
            <person name="Singh A."/>
            <person name="Wilkins M.J."/>
            <person name="Williams K.H."/>
            <person name="Banfield J.F."/>
        </authorList>
    </citation>
    <scope>NUCLEOTIDE SEQUENCE [LARGE SCALE GENOMIC DNA]</scope>
</reference>
<evidence type="ECO:0000256" key="1">
    <source>
        <dbReference type="ARBA" id="ARBA00004651"/>
    </source>
</evidence>
<feature type="transmembrane region" description="Helical" evidence="8">
    <location>
        <begin position="93"/>
        <end position="117"/>
    </location>
</feature>
<comment type="subcellular location">
    <subcellularLocation>
        <location evidence="1">Cell membrane</location>
        <topology evidence="1">Multi-pass membrane protein</topology>
    </subcellularLocation>
</comment>
<feature type="transmembrane region" description="Helical" evidence="8">
    <location>
        <begin position="329"/>
        <end position="347"/>
    </location>
</feature>
<evidence type="ECO:0000313" key="9">
    <source>
        <dbReference type="EMBL" id="KKP63202.1"/>
    </source>
</evidence>
<keyword evidence="7 8" id="KW-0472">Membrane</keyword>
<feature type="transmembrane region" description="Helical" evidence="8">
    <location>
        <begin position="172"/>
        <end position="204"/>
    </location>
</feature>
<evidence type="ECO:0000256" key="3">
    <source>
        <dbReference type="ARBA" id="ARBA00022676"/>
    </source>
</evidence>
<keyword evidence="5 8" id="KW-0812">Transmembrane</keyword>
<evidence type="ECO:0000256" key="6">
    <source>
        <dbReference type="ARBA" id="ARBA00022989"/>
    </source>
</evidence>